<name>A0A2H0BKT4_9BACT</name>
<keyword evidence="1" id="KW-1133">Transmembrane helix</keyword>
<organism evidence="2 3">
    <name type="scientific">Candidatus Vogelbacteria bacterium CG22_combo_CG10-13_8_21_14_all_37_9</name>
    <dbReference type="NCBI Taxonomy" id="1975046"/>
    <lineage>
        <taxon>Bacteria</taxon>
        <taxon>Candidatus Vogeliibacteriota</taxon>
    </lineage>
</organism>
<keyword evidence="1" id="KW-0812">Transmembrane</keyword>
<evidence type="ECO:0000313" key="2">
    <source>
        <dbReference type="EMBL" id="PIP58282.1"/>
    </source>
</evidence>
<gene>
    <name evidence="2" type="ORF">COX02_01150</name>
</gene>
<proteinExistence type="predicted"/>
<feature type="transmembrane region" description="Helical" evidence="1">
    <location>
        <begin position="59"/>
        <end position="76"/>
    </location>
</feature>
<dbReference type="Proteomes" id="UP000229334">
    <property type="component" value="Unassembled WGS sequence"/>
</dbReference>
<evidence type="ECO:0000313" key="3">
    <source>
        <dbReference type="Proteomes" id="UP000229334"/>
    </source>
</evidence>
<keyword evidence="1" id="KW-0472">Membrane</keyword>
<dbReference type="AlphaFoldDB" id="A0A2H0BKT4"/>
<feature type="transmembrane region" description="Helical" evidence="1">
    <location>
        <begin position="7"/>
        <end position="32"/>
    </location>
</feature>
<dbReference type="EMBL" id="PCSX01000019">
    <property type="protein sequence ID" value="PIP58282.1"/>
    <property type="molecule type" value="Genomic_DNA"/>
</dbReference>
<reference evidence="2 3" key="1">
    <citation type="submission" date="2017-09" db="EMBL/GenBank/DDBJ databases">
        <title>Depth-based differentiation of microbial function through sediment-hosted aquifers and enrichment of novel symbionts in the deep terrestrial subsurface.</title>
        <authorList>
            <person name="Probst A.J."/>
            <person name="Ladd B."/>
            <person name="Jarett J.K."/>
            <person name="Geller-Mcgrath D.E."/>
            <person name="Sieber C.M."/>
            <person name="Emerson J.B."/>
            <person name="Anantharaman K."/>
            <person name="Thomas B.C."/>
            <person name="Malmstrom R."/>
            <person name="Stieglmeier M."/>
            <person name="Klingl A."/>
            <person name="Woyke T."/>
            <person name="Ryan C.M."/>
            <person name="Banfield J.F."/>
        </authorList>
    </citation>
    <scope>NUCLEOTIDE SEQUENCE [LARGE SCALE GENOMIC DNA]</scope>
    <source>
        <strain evidence="2">CG22_combo_CG10-13_8_21_14_all_37_9</strain>
    </source>
</reference>
<sequence length="86" mass="10300">MLIRILIFFLLWPLLFFCPWWLWLLVVAILAFNFDSYYEALAPAIWSDLLYGFTEANRFGTQFILTLIVLVGIFIIDRLKSRLIFY</sequence>
<protein>
    <submittedName>
        <fullName evidence="2">Uncharacterized protein</fullName>
    </submittedName>
</protein>
<accession>A0A2H0BKT4</accession>
<evidence type="ECO:0000256" key="1">
    <source>
        <dbReference type="SAM" id="Phobius"/>
    </source>
</evidence>
<comment type="caution">
    <text evidence="2">The sequence shown here is derived from an EMBL/GenBank/DDBJ whole genome shotgun (WGS) entry which is preliminary data.</text>
</comment>